<accession>A0A839HNQ4</accession>
<keyword evidence="6" id="KW-0325">Glycoprotein</keyword>
<keyword evidence="5" id="KW-0472">Membrane</keyword>
<name>A0A839HNQ4_9GAMM</name>
<gene>
    <name evidence="7" type="ORF">HUK38_12115</name>
</gene>
<protein>
    <submittedName>
        <fullName evidence="7">Sulfotransferase family 2 domain-containing protein</fullName>
    </submittedName>
</protein>
<evidence type="ECO:0000256" key="6">
    <source>
        <dbReference type="ARBA" id="ARBA00023180"/>
    </source>
</evidence>
<sequence length="234" mass="27878">MKTAVPILISVHIPKTGGTSFRMILEQHFGSRLLYDYQDYPMARRSPLPQWRALLATRQAKTRLINYECVHGHFLAYKYHFIRPARRAIWLRDPIDRLVSRYHHYQRDVAQGIHLTPQYQRFIRRPDLTLDAFARISQFHNVYARFLWGESLERFDFVGITERFDSSLRLFTRLFEIGDNAQLHPPAHNVNPHHQVAKPYELPARLNAYLRRVNDRDLRLYEQALERNADLARC</sequence>
<dbReference type="InterPro" id="IPR005331">
    <property type="entry name" value="Sulfotransferase"/>
</dbReference>
<evidence type="ECO:0000256" key="4">
    <source>
        <dbReference type="ARBA" id="ARBA00022989"/>
    </source>
</evidence>
<dbReference type="PANTHER" id="PTHR12812">
    <property type="entry name" value="HEPARAN SULFATE 6-O-SULFOTRANSFERASE 3"/>
    <property type="match status" value="1"/>
</dbReference>
<dbReference type="Pfam" id="PF03567">
    <property type="entry name" value="Sulfotransfer_2"/>
    <property type="match status" value="1"/>
</dbReference>
<evidence type="ECO:0000256" key="2">
    <source>
        <dbReference type="ARBA" id="ARBA00022679"/>
    </source>
</evidence>
<evidence type="ECO:0000313" key="8">
    <source>
        <dbReference type="Proteomes" id="UP000548632"/>
    </source>
</evidence>
<comment type="caution">
    <text evidence="7">The sequence shown here is derived from an EMBL/GenBank/DDBJ whole genome shotgun (WGS) entry which is preliminary data.</text>
</comment>
<evidence type="ECO:0000313" key="7">
    <source>
        <dbReference type="EMBL" id="MBB1126962.1"/>
    </source>
</evidence>
<dbReference type="InterPro" id="IPR027417">
    <property type="entry name" value="P-loop_NTPase"/>
</dbReference>
<dbReference type="GO" id="GO:0017095">
    <property type="term" value="F:heparan sulfate 6-sulfotransferase activity"/>
    <property type="evidence" value="ECO:0007669"/>
    <property type="project" value="TreeGrafter"/>
</dbReference>
<dbReference type="Proteomes" id="UP000548632">
    <property type="component" value="Unassembled WGS sequence"/>
</dbReference>
<dbReference type="GO" id="GO:0016020">
    <property type="term" value="C:membrane"/>
    <property type="evidence" value="ECO:0007669"/>
    <property type="project" value="UniProtKB-SubCell"/>
</dbReference>
<dbReference type="PANTHER" id="PTHR12812:SF0">
    <property type="entry name" value="HEPARAN-SULFATE 6-O-SULFOTRANSFERASE"/>
    <property type="match status" value="1"/>
</dbReference>
<comment type="subcellular location">
    <subcellularLocation>
        <location evidence="1">Membrane</location>
        <topology evidence="1">Single-pass membrane protein</topology>
    </subcellularLocation>
</comment>
<proteinExistence type="predicted"/>
<keyword evidence="3" id="KW-0812">Transmembrane</keyword>
<dbReference type="InterPro" id="IPR010635">
    <property type="entry name" value="Heparan_SO4-6-sulfoTrfase"/>
</dbReference>
<keyword evidence="4" id="KW-1133">Transmembrane helix</keyword>
<evidence type="ECO:0000256" key="3">
    <source>
        <dbReference type="ARBA" id="ARBA00022692"/>
    </source>
</evidence>
<dbReference type="AlphaFoldDB" id="A0A839HNQ4"/>
<reference evidence="7 8" key="1">
    <citation type="journal article" date="2020" name="Arch. Microbiol.">
        <title>The genome sequence of the giant phototrophic gammaproteobacterium Thiospirillum jenense gives insight into its physiological properties and phylogenetic relationships.</title>
        <authorList>
            <person name="Imhoff J.F."/>
            <person name="Meyer T.E."/>
            <person name="Kyndt J.A."/>
        </authorList>
    </citation>
    <scope>NUCLEOTIDE SEQUENCE [LARGE SCALE GENOMIC DNA]</scope>
    <source>
        <strain evidence="7 8">DSM 216</strain>
    </source>
</reference>
<evidence type="ECO:0000256" key="5">
    <source>
        <dbReference type="ARBA" id="ARBA00023136"/>
    </source>
</evidence>
<organism evidence="7 8">
    <name type="scientific">Thiospirillum jenense</name>
    <dbReference type="NCBI Taxonomy" id="1653858"/>
    <lineage>
        <taxon>Bacteria</taxon>
        <taxon>Pseudomonadati</taxon>
        <taxon>Pseudomonadota</taxon>
        <taxon>Gammaproteobacteria</taxon>
        <taxon>Chromatiales</taxon>
        <taxon>Chromatiaceae</taxon>
        <taxon>Thiospirillum</taxon>
    </lineage>
</organism>
<keyword evidence="8" id="KW-1185">Reference proteome</keyword>
<dbReference type="EMBL" id="JABVCQ010000031">
    <property type="protein sequence ID" value="MBB1126962.1"/>
    <property type="molecule type" value="Genomic_DNA"/>
</dbReference>
<evidence type="ECO:0000256" key="1">
    <source>
        <dbReference type="ARBA" id="ARBA00004167"/>
    </source>
</evidence>
<keyword evidence="2 7" id="KW-0808">Transferase</keyword>
<dbReference type="Gene3D" id="3.40.50.300">
    <property type="entry name" value="P-loop containing nucleotide triphosphate hydrolases"/>
    <property type="match status" value="1"/>
</dbReference>
<dbReference type="RefSeq" id="WP_182584590.1">
    <property type="nucleotide sequence ID" value="NZ_JABVCQ010000031.1"/>
</dbReference>
<dbReference type="SUPFAM" id="SSF52540">
    <property type="entry name" value="P-loop containing nucleoside triphosphate hydrolases"/>
    <property type="match status" value="1"/>
</dbReference>